<gene>
    <name evidence="1" type="ORF">BAR1_16970</name>
</gene>
<dbReference type="EMBL" id="CP032125">
    <property type="protein sequence ID" value="AXX99474.1"/>
    <property type="molecule type" value="Genomic_DNA"/>
</dbReference>
<dbReference type="NCBIfam" id="NF003322">
    <property type="entry name" value="PRK04334.1-2"/>
    <property type="match status" value="1"/>
</dbReference>
<dbReference type="Proteomes" id="UP000261704">
    <property type="component" value="Chromosome"/>
</dbReference>
<dbReference type="KEGG" id="pamo:BAR1_16970"/>
<dbReference type="PIRSF" id="PIRSF006421">
    <property type="entry name" value="UCP006421"/>
    <property type="match status" value="1"/>
</dbReference>
<dbReference type="InterPro" id="IPR003374">
    <property type="entry name" value="ApbE-like_sf"/>
</dbReference>
<reference evidence="1 2" key="1">
    <citation type="submission" date="2018-09" db="EMBL/GenBank/DDBJ databases">
        <title>Profundibacter amoris BAR1 gen. nov., sp. nov., a new member of the Roseobacter clade isolated at Lokis Castle Vent Field on the Arctic Mid-Oceanic Ridge.</title>
        <authorList>
            <person name="Le Moine Bauer S."/>
            <person name="Sjoeberg A.G."/>
            <person name="L'Haridon S."/>
            <person name="Stokke R."/>
            <person name="Roalkvam I."/>
            <person name="Steen I.H."/>
            <person name="Dahle H."/>
        </authorList>
    </citation>
    <scope>NUCLEOTIDE SEQUENCE [LARGE SCALE GENOMIC DNA]</scope>
    <source>
        <strain evidence="1 2">BAR1</strain>
    </source>
</reference>
<keyword evidence="2" id="KW-1185">Reference proteome</keyword>
<dbReference type="InterPro" id="IPR007183">
    <property type="entry name" value="UPF0280"/>
</dbReference>
<sequence>MTGVQARMLSGNRLHLQHGPIDLVIGADGDRARAFAAARNRFDTILTELVTELDCLRRPMHPNTPAPLGAVANRMHDASLPFSEAFVTRMAAVAGAVADEVLQAMTDATALRRAYVNNGGDIALHLTKGERFTMAMAGLDGRDLGRIEISHSDGIDGIATSGQGGRSLSFGIAESVSILAKNAATADVAATLVANALNLPNHPAIHRTPAHDLHDDTDLGDRPVVTRCDPLSATDIETALTNGTCTARAMLDQKQIHAAALFLQGQSRTLGHQFTPQHRTIAHA</sequence>
<dbReference type="Gene3D" id="3.10.520.10">
    <property type="entry name" value="ApbE-like domains"/>
    <property type="match status" value="1"/>
</dbReference>
<dbReference type="AlphaFoldDB" id="A0A347UKU6"/>
<accession>A0A347UKU6</accession>
<organism evidence="1 2">
    <name type="scientific">Profundibacter amoris</name>
    <dbReference type="NCBI Taxonomy" id="2171755"/>
    <lineage>
        <taxon>Bacteria</taxon>
        <taxon>Pseudomonadati</taxon>
        <taxon>Pseudomonadota</taxon>
        <taxon>Alphaproteobacteria</taxon>
        <taxon>Rhodobacterales</taxon>
        <taxon>Paracoccaceae</taxon>
        <taxon>Profundibacter</taxon>
    </lineage>
</organism>
<evidence type="ECO:0000313" key="1">
    <source>
        <dbReference type="EMBL" id="AXX99474.1"/>
    </source>
</evidence>
<name>A0A347UKU6_9RHOB</name>
<dbReference type="SUPFAM" id="SSF143631">
    <property type="entry name" value="ApbE-like"/>
    <property type="match status" value="1"/>
</dbReference>
<evidence type="ECO:0000313" key="2">
    <source>
        <dbReference type="Proteomes" id="UP000261704"/>
    </source>
</evidence>
<dbReference type="RefSeq" id="WP_118944125.1">
    <property type="nucleotide sequence ID" value="NZ_CP032125.1"/>
</dbReference>
<proteinExistence type="predicted"/>
<protein>
    <submittedName>
        <fullName evidence="1">UPF0280 family protein</fullName>
    </submittedName>
</protein>
<dbReference type="OrthoDB" id="9814719at2"/>